<evidence type="ECO:0000313" key="3">
    <source>
        <dbReference type="Proteomes" id="UP000563523"/>
    </source>
</evidence>
<sequence>MNQEKLIQLLGELPAAQVIGEIPQGSDLTSEALDLVINQVADRLVVLEEEIQKTAQVSPNRAKQERCHLKSQKHQLQYRQEKMRQYRSQTEIYGTRNSYLKTDHDATFMRVKEDPMGNSQLKPAYNL</sequence>
<accession>A0A850R7Q2</accession>
<evidence type="ECO:0008006" key="4">
    <source>
        <dbReference type="Google" id="ProtNLM"/>
    </source>
</evidence>
<dbReference type="EMBL" id="JABZEC010000006">
    <property type="protein sequence ID" value="NVY96877.1"/>
    <property type="molecule type" value="Genomic_DNA"/>
</dbReference>
<proteinExistence type="predicted"/>
<protein>
    <recommendedName>
        <fullName evidence="4">Transposase</fullName>
    </recommendedName>
</protein>
<name>A0A850R7Q2_9LACO</name>
<dbReference type="AlphaFoldDB" id="A0A850R7Q2"/>
<evidence type="ECO:0000313" key="2">
    <source>
        <dbReference type="EMBL" id="NVY96877.1"/>
    </source>
</evidence>
<feature type="region of interest" description="Disordered" evidence="1">
    <location>
        <begin position="56"/>
        <end position="79"/>
    </location>
</feature>
<keyword evidence="3" id="KW-1185">Reference proteome</keyword>
<comment type="caution">
    <text evidence="2">The sequence shown here is derived from an EMBL/GenBank/DDBJ whole genome shotgun (WGS) entry which is preliminary data.</text>
</comment>
<evidence type="ECO:0000256" key="1">
    <source>
        <dbReference type="SAM" id="MobiDB-lite"/>
    </source>
</evidence>
<gene>
    <name evidence="2" type="ORF">HU830_06905</name>
</gene>
<organism evidence="2 3">
    <name type="scientific">Bombilactobacillus apium</name>
    <dbReference type="NCBI Taxonomy" id="2675299"/>
    <lineage>
        <taxon>Bacteria</taxon>
        <taxon>Bacillati</taxon>
        <taxon>Bacillota</taxon>
        <taxon>Bacilli</taxon>
        <taxon>Lactobacillales</taxon>
        <taxon>Lactobacillaceae</taxon>
        <taxon>Bombilactobacillus</taxon>
    </lineage>
</organism>
<reference evidence="2 3" key="1">
    <citation type="submission" date="2020-06" db="EMBL/GenBank/DDBJ databases">
        <authorList>
            <person name="Kang J."/>
        </authorList>
    </citation>
    <scope>NUCLEOTIDE SEQUENCE [LARGE SCALE GENOMIC DNA]</scope>
    <source>
        <strain evidence="2 3">DCY120</strain>
    </source>
</reference>
<dbReference type="Proteomes" id="UP000563523">
    <property type="component" value="Unassembled WGS sequence"/>
</dbReference>